<dbReference type="GO" id="GO:0008837">
    <property type="term" value="F:diaminopimelate epimerase activity"/>
    <property type="evidence" value="ECO:0007669"/>
    <property type="project" value="UniProtKB-UniRule"/>
</dbReference>
<dbReference type="InterPro" id="IPR001653">
    <property type="entry name" value="DAP_epimerase_DapF"/>
</dbReference>
<feature type="binding site" evidence="8">
    <location>
        <begin position="203"/>
        <end position="204"/>
    </location>
    <ligand>
        <name>substrate</name>
    </ligand>
</feature>
<evidence type="ECO:0000256" key="1">
    <source>
        <dbReference type="ARBA" id="ARBA00005196"/>
    </source>
</evidence>
<evidence type="ECO:0000313" key="11">
    <source>
        <dbReference type="Proteomes" id="UP001144471"/>
    </source>
</evidence>
<dbReference type="AlphaFoldDB" id="A0A9W6GNH1"/>
<evidence type="ECO:0000256" key="5">
    <source>
        <dbReference type="ARBA" id="ARBA00023154"/>
    </source>
</evidence>
<feature type="binding site" evidence="8">
    <location>
        <position position="61"/>
    </location>
    <ligand>
        <name>substrate</name>
    </ligand>
</feature>
<dbReference type="GO" id="GO:0009089">
    <property type="term" value="P:lysine biosynthetic process via diaminopimelate"/>
    <property type="evidence" value="ECO:0007669"/>
    <property type="project" value="UniProtKB-UniRule"/>
</dbReference>
<keyword evidence="6 8" id="KW-0413">Isomerase</keyword>
<dbReference type="GO" id="GO:0005829">
    <property type="term" value="C:cytosol"/>
    <property type="evidence" value="ECO:0007669"/>
    <property type="project" value="TreeGrafter"/>
</dbReference>
<evidence type="ECO:0000256" key="2">
    <source>
        <dbReference type="ARBA" id="ARBA00010219"/>
    </source>
</evidence>
<organism evidence="10 11">
    <name type="scientific">Propionigenium maris DSM 9537</name>
    <dbReference type="NCBI Taxonomy" id="1123000"/>
    <lineage>
        <taxon>Bacteria</taxon>
        <taxon>Fusobacteriati</taxon>
        <taxon>Fusobacteriota</taxon>
        <taxon>Fusobacteriia</taxon>
        <taxon>Fusobacteriales</taxon>
        <taxon>Fusobacteriaceae</taxon>
        <taxon>Propionigenium</taxon>
    </lineage>
</organism>
<comment type="pathway">
    <text evidence="1 8">Amino-acid biosynthesis; L-lysine biosynthesis via DAP pathway; DL-2,6-diaminopimelate from LL-2,6-diaminopimelate: step 1/1.</text>
</comment>
<keyword evidence="4 8" id="KW-0028">Amino-acid biosynthesis</keyword>
<dbReference type="PROSITE" id="PS01326">
    <property type="entry name" value="DAP_EPIMERASE"/>
    <property type="match status" value="1"/>
</dbReference>
<dbReference type="PANTHER" id="PTHR31689">
    <property type="entry name" value="DIAMINOPIMELATE EPIMERASE, CHLOROPLASTIC"/>
    <property type="match status" value="1"/>
</dbReference>
<comment type="subunit">
    <text evidence="8">Homodimer.</text>
</comment>
<gene>
    <name evidence="8 10" type="primary">dapF</name>
    <name evidence="10" type="ORF">PM10SUCC1_31360</name>
</gene>
<evidence type="ECO:0000313" key="10">
    <source>
        <dbReference type="EMBL" id="GLI57622.1"/>
    </source>
</evidence>
<feature type="site" description="Could be important to modulate the pK values of the two catalytic cysteine residues" evidence="8">
    <location>
        <position position="154"/>
    </location>
</feature>
<comment type="subcellular location">
    <subcellularLocation>
        <location evidence="8">Cytoplasm</location>
    </subcellularLocation>
</comment>
<feature type="active site" description="Proton donor" evidence="8">
    <location>
        <position position="70"/>
    </location>
</feature>
<comment type="catalytic activity">
    <reaction evidence="7 8">
        <text>(2S,6S)-2,6-diaminopimelate = meso-2,6-diaminopimelate</text>
        <dbReference type="Rhea" id="RHEA:15393"/>
        <dbReference type="ChEBI" id="CHEBI:57609"/>
        <dbReference type="ChEBI" id="CHEBI:57791"/>
        <dbReference type="EC" id="5.1.1.7"/>
    </reaction>
</comment>
<dbReference type="Gene3D" id="3.10.310.10">
    <property type="entry name" value="Diaminopimelate Epimerase, Chain A, domain 1"/>
    <property type="match status" value="2"/>
</dbReference>
<dbReference type="PANTHER" id="PTHR31689:SF0">
    <property type="entry name" value="DIAMINOPIMELATE EPIMERASE"/>
    <property type="match status" value="1"/>
</dbReference>
<keyword evidence="11" id="KW-1185">Reference proteome</keyword>
<dbReference type="InterPro" id="IPR018510">
    <property type="entry name" value="DAP_epimerase_AS"/>
</dbReference>
<comment type="similarity">
    <text evidence="2 8">Belongs to the diaminopimelate epimerase family.</text>
</comment>
<dbReference type="NCBIfam" id="TIGR00652">
    <property type="entry name" value="DapF"/>
    <property type="match status" value="1"/>
</dbReference>
<dbReference type="HAMAP" id="MF_00197">
    <property type="entry name" value="DAP_epimerase"/>
    <property type="match status" value="1"/>
</dbReference>
<comment type="caution">
    <text evidence="8">Lacks conserved residue(s) required for the propagation of feature annotation.</text>
</comment>
<dbReference type="EMBL" id="BSDY01000021">
    <property type="protein sequence ID" value="GLI57622.1"/>
    <property type="molecule type" value="Genomic_DNA"/>
</dbReference>
<evidence type="ECO:0000256" key="7">
    <source>
        <dbReference type="ARBA" id="ARBA00051712"/>
    </source>
</evidence>
<evidence type="ECO:0000256" key="4">
    <source>
        <dbReference type="ARBA" id="ARBA00022605"/>
    </source>
</evidence>
<evidence type="ECO:0000256" key="8">
    <source>
        <dbReference type="HAMAP-Rule" id="MF_00197"/>
    </source>
</evidence>
<keyword evidence="8" id="KW-0963">Cytoplasm</keyword>
<accession>A0A9W6GNH1</accession>
<dbReference type="SUPFAM" id="SSF54506">
    <property type="entry name" value="Diaminopimelate epimerase-like"/>
    <property type="match status" value="2"/>
</dbReference>
<feature type="active site" evidence="9">
    <location>
        <position position="70"/>
    </location>
</feature>
<name>A0A9W6GNH1_9FUSO</name>
<evidence type="ECO:0000256" key="6">
    <source>
        <dbReference type="ARBA" id="ARBA00023235"/>
    </source>
</evidence>
<proteinExistence type="inferred from homology"/>
<comment type="caution">
    <text evidence="10">The sequence shown here is derived from an EMBL/GenBank/DDBJ whole genome shotgun (WGS) entry which is preliminary data.</text>
</comment>
<reference evidence="10" key="1">
    <citation type="submission" date="2022-12" db="EMBL/GenBank/DDBJ databases">
        <title>Reference genome sequencing for broad-spectrum identification of bacterial and archaeal isolates by mass spectrometry.</title>
        <authorList>
            <person name="Sekiguchi Y."/>
            <person name="Tourlousse D.M."/>
        </authorList>
    </citation>
    <scope>NUCLEOTIDE SEQUENCE</scope>
    <source>
        <strain evidence="10">10succ1</strain>
    </source>
</reference>
<feature type="active site" description="Proton acceptor" evidence="8">
    <location>
        <position position="212"/>
    </location>
</feature>
<feature type="site" description="Could be important to modulate the pK values of the two catalytic cysteine residues" evidence="8">
    <location>
        <position position="203"/>
    </location>
</feature>
<evidence type="ECO:0000256" key="9">
    <source>
        <dbReference type="PROSITE-ProRule" id="PRU10125"/>
    </source>
</evidence>
<protein>
    <recommendedName>
        <fullName evidence="3 8">Diaminopimelate epimerase</fullName>
        <shortName evidence="8">DAP epimerase</shortName>
        <ecNumber evidence="3 8">5.1.1.7</ecNumber>
    </recommendedName>
    <alternativeName>
        <fullName evidence="8">PLP-independent amino acid racemase</fullName>
    </alternativeName>
</protein>
<keyword evidence="5 8" id="KW-0457">Lysine biosynthesis</keyword>
<dbReference type="RefSeq" id="WP_281837301.1">
    <property type="nucleotide sequence ID" value="NZ_BSDY01000021.1"/>
</dbReference>
<comment type="function">
    <text evidence="8">Catalyzes the stereoinversion of LL-2,6-diaminopimelate (L,L-DAP) to meso-diaminopimelate (meso-DAP), a precursor of L-lysine and an essential component of the bacterial peptidoglycan.</text>
</comment>
<feature type="binding site" evidence="8">
    <location>
        <begin position="213"/>
        <end position="214"/>
    </location>
    <ligand>
        <name>substrate</name>
    </ligand>
</feature>
<sequence>MKFEKYHGLGNDFVVVSHEDVAGKDLSQLALTVCNRKTGIGADGFIVSSLRGEIPEMIFYNADGSYDTMCGNGFRCLCLYLKNNDLIKDRKFSIKTGAGVLDAEVVGEDPFLVKVALGRAEYIHPTIGEELIDREVEVEGRRFNLSAAFVGTPHAVVFSDDLSDEFIDKYGALINDLPYFPEGTSVNFCRVEGDNVIRIITWERGVGRTMACGTGSCASATIGKRLGKISGESIVVKHALGDLTIETGDEIYMTGGGVKVASGYFG</sequence>
<evidence type="ECO:0000256" key="3">
    <source>
        <dbReference type="ARBA" id="ARBA00013080"/>
    </source>
</evidence>
<feature type="binding site" evidence="8">
    <location>
        <position position="11"/>
    </location>
    <ligand>
        <name>substrate</name>
    </ligand>
</feature>
<feature type="binding site" evidence="8">
    <location>
        <begin position="71"/>
        <end position="72"/>
    </location>
    <ligand>
        <name>substrate</name>
    </ligand>
</feature>
<dbReference type="EC" id="5.1.1.7" evidence="3 8"/>
<dbReference type="Pfam" id="PF01678">
    <property type="entry name" value="DAP_epimerase"/>
    <property type="match status" value="2"/>
</dbReference>
<dbReference type="Proteomes" id="UP001144471">
    <property type="component" value="Unassembled WGS sequence"/>
</dbReference>